<dbReference type="InterPro" id="IPR027417">
    <property type="entry name" value="P-loop_NTPase"/>
</dbReference>
<dbReference type="OrthoDB" id="7183816at2"/>
<dbReference type="KEGG" id="mmr:Mmar10_1689"/>
<evidence type="ECO:0000313" key="2">
    <source>
        <dbReference type="Proteomes" id="UP000001964"/>
    </source>
</evidence>
<protein>
    <recommendedName>
        <fullName evidence="3">Mrp family chromosome partitioning ATPase</fullName>
    </recommendedName>
</protein>
<proteinExistence type="predicted"/>
<dbReference type="PANTHER" id="PTHR32309">
    <property type="entry name" value="TYROSINE-PROTEIN KINASE"/>
    <property type="match status" value="1"/>
</dbReference>
<keyword evidence="2" id="KW-1185">Reference proteome</keyword>
<accession>Q0AP06</accession>
<evidence type="ECO:0000313" key="1">
    <source>
        <dbReference type="EMBL" id="ABI65981.1"/>
    </source>
</evidence>
<dbReference type="InterPro" id="IPR050445">
    <property type="entry name" value="Bact_polysacc_biosynth/exp"/>
</dbReference>
<sequence>MNLTADLSQLIDELEPIARPGGQGRVLMIMGASRGAGASTVARELARLAARRSTRGVWLFDLDFNKNAQAEAAHVQGQAFDAGFGRDPFWSLTTQGSEQARIIARQSVVPNLYVTQLQARPGAVRQAGLRAAPDYWSAVRGSIDLAIIDAPGDSRAPLSLVADADGVILVADSRLSRVDGIQARRSAIEARGGVVAGLILNRMRSGARSAA</sequence>
<dbReference type="GO" id="GO:0004713">
    <property type="term" value="F:protein tyrosine kinase activity"/>
    <property type="evidence" value="ECO:0007669"/>
    <property type="project" value="TreeGrafter"/>
</dbReference>
<dbReference type="HOGENOM" id="CLU_1342132_0_0_5"/>
<dbReference type="SUPFAM" id="SSF52540">
    <property type="entry name" value="P-loop containing nucleoside triphosphate hydrolases"/>
    <property type="match status" value="1"/>
</dbReference>
<dbReference type="PANTHER" id="PTHR32309:SF13">
    <property type="entry name" value="FERRIC ENTEROBACTIN TRANSPORT PROTEIN FEPE"/>
    <property type="match status" value="1"/>
</dbReference>
<gene>
    <name evidence="1" type="ordered locus">Mmar10_1689</name>
</gene>
<dbReference type="AlphaFoldDB" id="Q0AP06"/>
<name>Q0AP06_MARMM</name>
<dbReference type="EMBL" id="CP000449">
    <property type="protein sequence ID" value="ABI65981.1"/>
    <property type="molecule type" value="Genomic_DNA"/>
</dbReference>
<dbReference type="eggNOG" id="COG0489">
    <property type="taxonomic scope" value="Bacteria"/>
</dbReference>
<dbReference type="Gene3D" id="3.40.50.300">
    <property type="entry name" value="P-loop containing nucleotide triphosphate hydrolases"/>
    <property type="match status" value="1"/>
</dbReference>
<organism evidence="1 2">
    <name type="scientific">Maricaulis maris (strain MCS10)</name>
    <name type="common">Caulobacter maris</name>
    <dbReference type="NCBI Taxonomy" id="394221"/>
    <lineage>
        <taxon>Bacteria</taxon>
        <taxon>Pseudomonadati</taxon>
        <taxon>Pseudomonadota</taxon>
        <taxon>Alphaproteobacteria</taxon>
        <taxon>Maricaulales</taxon>
        <taxon>Maricaulaceae</taxon>
        <taxon>Maricaulis</taxon>
    </lineage>
</organism>
<dbReference type="GO" id="GO:0005886">
    <property type="term" value="C:plasma membrane"/>
    <property type="evidence" value="ECO:0007669"/>
    <property type="project" value="TreeGrafter"/>
</dbReference>
<dbReference type="STRING" id="394221.Mmar10_1689"/>
<dbReference type="RefSeq" id="WP_011643628.1">
    <property type="nucleotide sequence ID" value="NC_008347.1"/>
</dbReference>
<dbReference type="Proteomes" id="UP000001964">
    <property type="component" value="Chromosome"/>
</dbReference>
<reference evidence="1 2" key="1">
    <citation type="submission" date="2006-08" db="EMBL/GenBank/DDBJ databases">
        <title>Complete sequence of Maricaulis maris MCS10.</title>
        <authorList>
            <consortium name="US DOE Joint Genome Institute"/>
            <person name="Copeland A."/>
            <person name="Lucas S."/>
            <person name="Lapidus A."/>
            <person name="Barry K."/>
            <person name="Detter J.C."/>
            <person name="Glavina del Rio T."/>
            <person name="Hammon N."/>
            <person name="Israni S."/>
            <person name="Dalin E."/>
            <person name="Tice H."/>
            <person name="Pitluck S."/>
            <person name="Saunders E."/>
            <person name="Brettin T."/>
            <person name="Bruce D."/>
            <person name="Han C."/>
            <person name="Tapia R."/>
            <person name="Gilna P."/>
            <person name="Schmutz J."/>
            <person name="Larimer F."/>
            <person name="Land M."/>
            <person name="Hauser L."/>
            <person name="Kyrpides N."/>
            <person name="Mikhailova N."/>
            <person name="Viollier P."/>
            <person name="Stephens C."/>
            <person name="Richardson P."/>
        </authorList>
    </citation>
    <scope>NUCLEOTIDE SEQUENCE [LARGE SCALE GENOMIC DNA]</scope>
    <source>
        <strain evidence="1 2">MCS10</strain>
    </source>
</reference>
<evidence type="ECO:0008006" key="3">
    <source>
        <dbReference type="Google" id="ProtNLM"/>
    </source>
</evidence>